<feature type="compositionally biased region" description="Low complexity" evidence="1">
    <location>
        <begin position="168"/>
        <end position="177"/>
    </location>
</feature>
<organism evidence="3 4">
    <name type="scientific">Tistlia consotensis USBA 355</name>
    <dbReference type="NCBI Taxonomy" id="560819"/>
    <lineage>
        <taxon>Bacteria</taxon>
        <taxon>Pseudomonadati</taxon>
        <taxon>Pseudomonadota</taxon>
        <taxon>Alphaproteobacteria</taxon>
        <taxon>Rhodospirillales</taxon>
        <taxon>Rhodovibrionaceae</taxon>
        <taxon>Tistlia</taxon>
    </lineage>
</organism>
<reference evidence="3 4" key="1">
    <citation type="submission" date="2017-04" db="EMBL/GenBank/DDBJ databases">
        <authorList>
            <person name="Afonso C.L."/>
            <person name="Miller P.J."/>
            <person name="Scott M.A."/>
            <person name="Spackman E."/>
            <person name="Goraichik I."/>
            <person name="Dimitrov K.M."/>
            <person name="Suarez D.L."/>
            <person name="Swayne D.E."/>
        </authorList>
    </citation>
    <scope>NUCLEOTIDE SEQUENCE [LARGE SCALE GENOMIC DNA]</scope>
    <source>
        <strain evidence="3 4">USBA 355</strain>
    </source>
</reference>
<dbReference type="AlphaFoldDB" id="A0A1Y6BNU4"/>
<accession>A0A1Y6BNU4</accession>
<dbReference type="STRING" id="560819.SAMN05428998_10590"/>
<sequence length="793" mass="86836">MNGWIARLLRLLANPRRVFGLRRLLIELSGLLDVVLGAAAIASLFLPALRAQLGPLQGWQDWQLLALGAVLILGGGALVVPSLLARLASHVEVQDSFLAGRSSWLLRTMQRGSAPSDASRELSSSAPPPASRASRTAAEAPPPEEAWMREATEIYRRREQARMREAVARQARQLQQASPDGAAPEEARSGGPEAEVPAETDRFIDLTIYRGHLYQGDAPAPADRVDDLEPLPPEEGCTLEVAIRRERTGIAAGAEAPRVRNPRKHEESLTIYARVRSLDPEILEFEDGLLDFEWPYDADSGTALFRFTPHKPAGRDDARASIEVRLYSAELELLELVEIRDITVGEAPTGALRTLAWPEARPSDPTTGPRRWPHAFAIHVFAVPGGYSFEVLRRDGERPLPPVALGRTIPSGELEELLRRVRDFWTGLVVGVLATQRQLTLASYGKILDKMAGLGHDGWRLLFGNRRGAMAGSSEALGELLTGLGERGSIVQVSYAAGAEGFVFPWSVLRPPLARDETPDPEAFWGLRYQIEQLRAGPRSNRLDDEPVAVATVIDPDFEQSGEHAEHLRAIGAEHAEHVALLAAIGDREDLFEALEQPRAAHLYYFFCHGYAPGRRPAMARDALAALREKVGALAEGSPERAAWDTWLRRTAEMGDEAKLFFGKAELTESQLSRGEFFAGRRPIVFLNMCQSADLLPAMSSGLTRLFLDRNAAAVVGTECPMTAVFAAPFGEAVLRRLLEGAEIGEAVWQARRSFHEARNPLGFAYTLYGRADAGFALPRAKAPADARTIGQV</sequence>
<evidence type="ECO:0000256" key="2">
    <source>
        <dbReference type="SAM" id="Phobius"/>
    </source>
</evidence>
<dbReference type="EMBL" id="FWZX01000005">
    <property type="protein sequence ID" value="SMF12475.1"/>
    <property type="molecule type" value="Genomic_DNA"/>
</dbReference>
<name>A0A1Y6BNU4_9PROT</name>
<evidence type="ECO:0000313" key="3">
    <source>
        <dbReference type="EMBL" id="SMF12475.1"/>
    </source>
</evidence>
<gene>
    <name evidence="3" type="ORF">SAMN05428998_10590</name>
</gene>
<protein>
    <submittedName>
        <fullName evidence="3">CHAT domain-containing protein</fullName>
    </submittedName>
</protein>
<keyword evidence="2" id="KW-0812">Transmembrane</keyword>
<dbReference type="RefSeq" id="WP_089229642.1">
    <property type="nucleotide sequence ID" value="NZ_FWZX01000005.1"/>
</dbReference>
<feature type="region of interest" description="Disordered" evidence="1">
    <location>
        <begin position="115"/>
        <end position="148"/>
    </location>
</feature>
<keyword evidence="2" id="KW-0472">Membrane</keyword>
<dbReference type="Proteomes" id="UP000192917">
    <property type="component" value="Unassembled WGS sequence"/>
</dbReference>
<evidence type="ECO:0000256" key="1">
    <source>
        <dbReference type="SAM" id="MobiDB-lite"/>
    </source>
</evidence>
<proteinExistence type="predicted"/>
<evidence type="ECO:0000313" key="4">
    <source>
        <dbReference type="Proteomes" id="UP000192917"/>
    </source>
</evidence>
<feature type="region of interest" description="Disordered" evidence="1">
    <location>
        <begin position="166"/>
        <end position="199"/>
    </location>
</feature>
<keyword evidence="4" id="KW-1185">Reference proteome</keyword>
<feature type="compositionally biased region" description="Low complexity" evidence="1">
    <location>
        <begin position="121"/>
        <end position="139"/>
    </location>
</feature>
<keyword evidence="2" id="KW-1133">Transmembrane helix</keyword>
<feature type="transmembrane region" description="Helical" evidence="2">
    <location>
        <begin position="24"/>
        <end position="45"/>
    </location>
</feature>